<dbReference type="EMBL" id="JADCNM010000001">
    <property type="protein sequence ID" value="KAG0502899.1"/>
    <property type="molecule type" value="Genomic_DNA"/>
</dbReference>
<reference evidence="3 4" key="1">
    <citation type="journal article" date="2020" name="Nat. Food">
        <title>A phased Vanilla planifolia genome enables genetic improvement of flavour and production.</title>
        <authorList>
            <person name="Hasing T."/>
            <person name="Tang H."/>
            <person name="Brym M."/>
            <person name="Khazi F."/>
            <person name="Huang T."/>
            <person name="Chambers A.H."/>
        </authorList>
    </citation>
    <scope>NUCLEOTIDE SEQUENCE [LARGE SCALE GENOMIC DNA]</scope>
    <source>
        <tissue evidence="1">Leaf</tissue>
    </source>
</reference>
<gene>
    <name evidence="2" type="ORF">HPP92_002971</name>
    <name evidence="1" type="ORF">HPP92_003352</name>
</gene>
<name>A0A835S241_VANPL</name>
<dbReference type="Proteomes" id="UP000639772">
    <property type="component" value="Chromosome 1"/>
</dbReference>
<keyword evidence="3" id="KW-1185">Reference proteome</keyword>
<proteinExistence type="predicted"/>
<evidence type="ECO:0000313" key="4">
    <source>
        <dbReference type="Proteomes" id="UP000639772"/>
    </source>
</evidence>
<dbReference type="Proteomes" id="UP000636800">
    <property type="component" value="Chromosome 1"/>
</dbReference>
<protein>
    <submittedName>
        <fullName evidence="1">Uncharacterized protein</fullName>
    </submittedName>
</protein>
<evidence type="ECO:0000313" key="2">
    <source>
        <dbReference type="EMBL" id="KAG0502899.1"/>
    </source>
</evidence>
<evidence type="ECO:0000313" key="1">
    <source>
        <dbReference type="EMBL" id="KAG0498661.1"/>
    </source>
</evidence>
<dbReference type="EMBL" id="JADCNL010000001">
    <property type="protein sequence ID" value="KAG0498661.1"/>
    <property type="molecule type" value="Genomic_DNA"/>
</dbReference>
<dbReference type="AlphaFoldDB" id="A0A835S241"/>
<organism evidence="1 3">
    <name type="scientific">Vanilla planifolia</name>
    <name type="common">Vanilla</name>
    <dbReference type="NCBI Taxonomy" id="51239"/>
    <lineage>
        <taxon>Eukaryota</taxon>
        <taxon>Viridiplantae</taxon>
        <taxon>Streptophyta</taxon>
        <taxon>Embryophyta</taxon>
        <taxon>Tracheophyta</taxon>
        <taxon>Spermatophyta</taxon>
        <taxon>Magnoliopsida</taxon>
        <taxon>Liliopsida</taxon>
        <taxon>Asparagales</taxon>
        <taxon>Orchidaceae</taxon>
        <taxon>Vanilloideae</taxon>
        <taxon>Vanilleae</taxon>
        <taxon>Vanilla</taxon>
    </lineage>
</organism>
<sequence>MAEELPWSRLRSPRKVEIIAAQRLIRFSGGGASVRFLNGLDHGTSKACFPPRDDLASVTIGCWARSSRHRSDGWKRLPKREGAVATFVNPD</sequence>
<comment type="caution">
    <text evidence="1">The sequence shown here is derived from an EMBL/GenBank/DDBJ whole genome shotgun (WGS) entry which is preliminary data.</text>
</comment>
<evidence type="ECO:0000313" key="3">
    <source>
        <dbReference type="Proteomes" id="UP000636800"/>
    </source>
</evidence>
<accession>A0A835S241</accession>